<keyword evidence="4" id="KW-0408">Iron</keyword>
<dbReference type="GO" id="GO:0051213">
    <property type="term" value="F:dioxygenase activity"/>
    <property type="evidence" value="ECO:0007669"/>
    <property type="project" value="UniProtKB-ARBA"/>
</dbReference>
<feature type="domain" description="Fe2OG dioxygenase" evidence="5">
    <location>
        <begin position="401"/>
        <end position="520"/>
    </location>
</feature>
<dbReference type="Pfam" id="PF14226">
    <property type="entry name" value="DIOX_N"/>
    <property type="match status" value="2"/>
</dbReference>
<dbReference type="AlphaFoldDB" id="A0A803LWY7"/>
<name>A0A803LWY7_CHEQI</name>
<evidence type="ECO:0000313" key="7">
    <source>
        <dbReference type="Proteomes" id="UP000596660"/>
    </source>
</evidence>
<dbReference type="PANTHER" id="PTHR10209">
    <property type="entry name" value="OXIDOREDUCTASE, 2OG-FE II OXYGENASE FAMILY PROTEIN"/>
    <property type="match status" value="1"/>
</dbReference>
<feature type="domain" description="Fe2OG dioxygenase" evidence="5">
    <location>
        <begin position="165"/>
        <end position="275"/>
    </location>
</feature>
<dbReference type="PROSITE" id="PS51471">
    <property type="entry name" value="FE2OG_OXY"/>
    <property type="match status" value="2"/>
</dbReference>
<dbReference type="SUPFAM" id="SSF51197">
    <property type="entry name" value="Clavaminate synthase-like"/>
    <property type="match status" value="3"/>
</dbReference>
<dbReference type="GO" id="GO:0046872">
    <property type="term" value="F:metal ion binding"/>
    <property type="evidence" value="ECO:0007669"/>
    <property type="project" value="UniProtKB-KW"/>
</dbReference>
<reference evidence="6" key="2">
    <citation type="submission" date="2021-03" db="UniProtKB">
        <authorList>
            <consortium name="EnsemblPlants"/>
        </authorList>
    </citation>
    <scope>IDENTIFICATION</scope>
</reference>
<dbReference type="InterPro" id="IPR044861">
    <property type="entry name" value="IPNS-like_FE2OG_OXY"/>
</dbReference>
<evidence type="ECO:0000313" key="6">
    <source>
        <dbReference type="EnsemblPlants" id="AUR62019988-RA:cds"/>
    </source>
</evidence>
<dbReference type="InterPro" id="IPR026992">
    <property type="entry name" value="DIOX_N"/>
</dbReference>
<evidence type="ECO:0000259" key="5">
    <source>
        <dbReference type="PROSITE" id="PS51471"/>
    </source>
</evidence>
<accession>A0A803LWY7</accession>
<keyword evidence="2" id="KW-0479">Metal-binding</keyword>
<dbReference type="Gene3D" id="2.60.120.330">
    <property type="entry name" value="B-lactam Antibiotic, Isopenicillin N Synthase, Chain"/>
    <property type="match status" value="3"/>
</dbReference>
<dbReference type="Proteomes" id="UP000596660">
    <property type="component" value="Unplaced"/>
</dbReference>
<protein>
    <recommendedName>
        <fullName evidence="5">Fe2OG dioxygenase domain-containing protein</fullName>
    </recommendedName>
</protein>
<evidence type="ECO:0000256" key="3">
    <source>
        <dbReference type="ARBA" id="ARBA00023002"/>
    </source>
</evidence>
<dbReference type="PRINTS" id="PR00682">
    <property type="entry name" value="IPNSYNTHASE"/>
</dbReference>
<dbReference type="OMA" id="MGHVCFL"/>
<dbReference type="InterPro" id="IPR027443">
    <property type="entry name" value="IPNS-like_sf"/>
</dbReference>
<reference evidence="6" key="1">
    <citation type="journal article" date="2017" name="Nature">
        <title>The genome of Chenopodium quinoa.</title>
        <authorList>
            <person name="Jarvis D.E."/>
            <person name="Ho Y.S."/>
            <person name="Lightfoot D.J."/>
            <person name="Schmoeckel S.M."/>
            <person name="Li B."/>
            <person name="Borm T.J.A."/>
            <person name="Ohyanagi H."/>
            <person name="Mineta K."/>
            <person name="Michell C.T."/>
            <person name="Saber N."/>
            <person name="Kharbatia N.M."/>
            <person name="Rupper R.R."/>
            <person name="Sharp A.R."/>
            <person name="Dally N."/>
            <person name="Boughton B.A."/>
            <person name="Woo Y.H."/>
            <person name="Gao G."/>
            <person name="Schijlen E.G.W.M."/>
            <person name="Guo X."/>
            <person name="Momin A.A."/>
            <person name="Negrao S."/>
            <person name="Al-Babili S."/>
            <person name="Gehring C."/>
            <person name="Roessner U."/>
            <person name="Jung C."/>
            <person name="Murphy K."/>
            <person name="Arold S.T."/>
            <person name="Gojobori T."/>
            <person name="van der Linden C.G."/>
            <person name="van Loo E.N."/>
            <person name="Jellen E.N."/>
            <person name="Maughan P.J."/>
            <person name="Tester M."/>
        </authorList>
    </citation>
    <scope>NUCLEOTIDE SEQUENCE [LARGE SCALE GENOMIC DNA]</scope>
    <source>
        <strain evidence="6">cv. PI 614886</strain>
    </source>
</reference>
<dbReference type="Gramene" id="AUR62019988-RA">
    <property type="protein sequence ID" value="AUR62019988-RA:cds"/>
    <property type="gene ID" value="AUR62019988"/>
</dbReference>
<dbReference type="EnsemblPlants" id="AUR62019988-RA">
    <property type="protein sequence ID" value="AUR62019988-RA:cds"/>
    <property type="gene ID" value="AUR62019988"/>
</dbReference>
<evidence type="ECO:0000256" key="4">
    <source>
        <dbReference type="ARBA" id="ARBA00023004"/>
    </source>
</evidence>
<comment type="similarity">
    <text evidence="1">Belongs to the iron/ascorbate-dependent oxidoreductase family.</text>
</comment>
<dbReference type="InterPro" id="IPR005123">
    <property type="entry name" value="Oxoglu/Fe-dep_dioxygenase_dom"/>
</dbReference>
<organism evidence="6 7">
    <name type="scientific">Chenopodium quinoa</name>
    <name type="common">Quinoa</name>
    <dbReference type="NCBI Taxonomy" id="63459"/>
    <lineage>
        <taxon>Eukaryota</taxon>
        <taxon>Viridiplantae</taxon>
        <taxon>Streptophyta</taxon>
        <taxon>Embryophyta</taxon>
        <taxon>Tracheophyta</taxon>
        <taxon>Spermatophyta</taxon>
        <taxon>Magnoliopsida</taxon>
        <taxon>eudicotyledons</taxon>
        <taxon>Gunneridae</taxon>
        <taxon>Pentapetalae</taxon>
        <taxon>Caryophyllales</taxon>
        <taxon>Chenopodiaceae</taxon>
        <taxon>Chenopodioideae</taxon>
        <taxon>Atripliceae</taxon>
        <taxon>Chenopodium</taxon>
    </lineage>
</organism>
<evidence type="ECO:0000256" key="1">
    <source>
        <dbReference type="ARBA" id="ARBA00008056"/>
    </source>
</evidence>
<sequence length="604" mass="69006">MEEESIAIANLPIIDLLSPDLNSTAATLRQACIDFGFFYIVNHGVDKEMFKKLFEESQKFFTLPLEDKMRVARKGICGYTPLYHEKLDTASATKGDSKEFMDIGPFHDKDSDLNQWPSEELLPNWRPTVEAYHDKILTAGKRLYSLLALALNLSENYFEDIGALDPPMPFIRLLRYPGDLSYYTDEVLGASAHCDYGMITLLATDGVPGLQVCREKDRQPRIWEDVRHIEGALVVNIGDLTERWTNNVFRSTLHRVVPTGQERYSTCIEVGFFYIVNHGVDKALFERLFEESKKFFSLPEEEKMKLDRKEFRGYTALYSEKLDTSLKTKGDPKESFYIGPLHDEIRNLNQWPSQELLPNWRPTMEAYHRQILSAGKSLLSLLALALNLDEKFFENVGALDPPMPVLRLLHYPEGDHSCHNDEVLGASAHSDYGMITLLATDGVPGLQVCRERDRQPQIWENVPHVEGAIIVNIGDIMERWTNGLFRSTLHRVVPKGRERYSVNNLSPLFLLFLAVFLVNPPSSAGIHHMQFCLPFAVVHLHVYAMFEVYNSINLHLPAALFLDPPHDFSVECLETCCSESNPPRFPPICYSDHLQERYRVTYGA</sequence>
<dbReference type="PANTHER" id="PTHR10209:SF590">
    <property type="entry name" value="2-OXOGLUTARATE (2OG) AND FE(II)-DEPENDENT OXYGENASE SUPERFAMILY PROTEIN"/>
    <property type="match status" value="1"/>
</dbReference>
<keyword evidence="3" id="KW-0560">Oxidoreductase</keyword>
<proteinExistence type="inferred from homology"/>
<dbReference type="Pfam" id="PF03171">
    <property type="entry name" value="2OG-FeII_Oxy"/>
    <property type="match status" value="1"/>
</dbReference>
<evidence type="ECO:0000256" key="2">
    <source>
        <dbReference type="ARBA" id="ARBA00022723"/>
    </source>
</evidence>
<keyword evidence="7" id="KW-1185">Reference proteome</keyword>
<dbReference type="FunFam" id="2.60.120.330:FF:000006">
    <property type="entry name" value="2-oxoglutarate-Fe(II) type oxidoreductase hxnY"/>
    <property type="match status" value="2"/>
</dbReference>